<feature type="transmembrane region" description="Helical" evidence="1">
    <location>
        <begin position="61"/>
        <end position="81"/>
    </location>
</feature>
<name>A0A1H0QH36_MICTS</name>
<evidence type="ECO:0008006" key="4">
    <source>
        <dbReference type="Google" id="ProtNLM"/>
    </source>
</evidence>
<dbReference type="AlphaFoldDB" id="A0A1H0QH36"/>
<proteinExistence type="predicted"/>
<keyword evidence="1" id="KW-0812">Transmembrane</keyword>
<protein>
    <recommendedName>
        <fullName evidence="4">DUF4190 domain-containing protein</fullName>
    </recommendedName>
</protein>
<evidence type="ECO:0000256" key="1">
    <source>
        <dbReference type="SAM" id="Phobius"/>
    </source>
</evidence>
<keyword evidence="1" id="KW-0472">Membrane</keyword>
<evidence type="ECO:0000313" key="3">
    <source>
        <dbReference type="Proteomes" id="UP000186456"/>
    </source>
</evidence>
<gene>
    <name evidence="2" type="ORF">SAMN04487788_2322</name>
</gene>
<keyword evidence="1" id="KW-1133">Transmembrane helix</keyword>
<sequence>NGLATSATVLGVVALVFTAFNIVPLLGLLFLPLAILSAIAAILLGHLGFSASRRVGVGRKLAIVGLVTGYIAAAALVWYLVSWAVGVTTAFG</sequence>
<evidence type="ECO:0000313" key="2">
    <source>
        <dbReference type="EMBL" id="SDP16652.1"/>
    </source>
</evidence>
<dbReference type="EMBL" id="FNJN01000005">
    <property type="protein sequence ID" value="SDP16652.1"/>
    <property type="molecule type" value="Genomic_DNA"/>
</dbReference>
<feature type="transmembrane region" description="Helical" evidence="1">
    <location>
        <begin position="28"/>
        <end position="49"/>
    </location>
</feature>
<feature type="non-terminal residue" evidence="2">
    <location>
        <position position="1"/>
    </location>
</feature>
<reference evidence="2 3" key="1">
    <citation type="submission" date="2016-10" db="EMBL/GenBank/DDBJ databases">
        <authorList>
            <person name="de Groot N.N."/>
        </authorList>
    </citation>
    <scope>NUCLEOTIDE SEQUENCE [LARGE SCALE GENOMIC DNA]</scope>
    <source>
        <strain evidence="2 3">StLB037</strain>
    </source>
</reference>
<dbReference type="Proteomes" id="UP000186456">
    <property type="component" value="Unassembled WGS sequence"/>
</dbReference>
<accession>A0A1H0QH36</accession>
<organism evidence="2 3">
    <name type="scientific">Microbacterium testaceum (strain StLB037)</name>
    <dbReference type="NCBI Taxonomy" id="979556"/>
    <lineage>
        <taxon>Bacteria</taxon>
        <taxon>Bacillati</taxon>
        <taxon>Actinomycetota</taxon>
        <taxon>Actinomycetes</taxon>
        <taxon>Micrococcales</taxon>
        <taxon>Microbacteriaceae</taxon>
        <taxon>Microbacterium</taxon>
    </lineage>
</organism>